<sequence>MNWLIIGLGGSLGAISRYLIGEHLKSYSKALPLATLFVNAVGSFIFGLILKISLDSDWQPFYLFLTGGFLGSFTTFSTFSFESITIVRQKKIITAFAYIGLHILVVMIMITLGFFYVS</sequence>
<protein>
    <recommendedName>
        <fullName evidence="10">Fluoride-specific ion channel FluC</fullName>
    </recommendedName>
</protein>
<dbReference type="Proteomes" id="UP000243739">
    <property type="component" value="Unassembled WGS sequence"/>
</dbReference>
<dbReference type="PANTHER" id="PTHR28259:SF1">
    <property type="entry name" value="FLUORIDE EXPORT PROTEIN 1-RELATED"/>
    <property type="match status" value="1"/>
</dbReference>
<evidence type="ECO:0000256" key="9">
    <source>
        <dbReference type="ARBA" id="ARBA00049940"/>
    </source>
</evidence>
<dbReference type="Pfam" id="PF02537">
    <property type="entry name" value="CRCB"/>
    <property type="match status" value="1"/>
</dbReference>
<comment type="similarity">
    <text evidence="7 10">Belongs to the fluoride channel Fluc/FEX (TC 1.A.43) family.</text>
</comment>
<evidence type="ECO:0000256" key="3">
    <source>
        <dbReference type="ARBA" id="ARBA00022692"/>
    </source>
</evidence>
<keyword evidence="10" id="KW-0915">Sodium</keyword>
<keyword evidence="10" id="KW-0813">Transport</keyword>
<evidence type="ECO:0000256" key="1">
    <source>
        <dbReference type="ARBA" id="ARBA00004651"/>
    </source>
</evidence>
<comment type="caution">
    <text evidence="11">The sequence shown here is derived from an EMBL/GenBank/DDBJ whole genome shotgun (WGS) entry which is preliminary data.</text>
</comment>
<keyword evidence="5 10" id="KW-0472">Membrane</keyword>
<gene>
    <name evidence="10" type="primary">fluC</name>
    <name evidence="10" type="synonym">crcB</name>
    <name evidence="11" type="ORF">BHF71_09680</name>
</gene>
<dbReference type="PANTHER" id="PTHR28259">
    <property type="entry name" value="FLUORIDE EXPORT PROTEIN 1-RELATED"/>
    <property type="match status" value="1"/>
</dbReference>
<organism evidence="11 12">
    <name type="scientific">Vulcanibacillus modesticaldus</name>
    <dbReference type="NCBI Taxonomy" id="337097"/>
    <lineage>
        <taxon>Bacteria</taxon>
        <taxon>Bacillati</taxon>
        <taxon>Bacillota</taxon>
        <taxon>Bacilli</taxon>
        <taxon>Bacillales</taxon>
        <taxon>Bacillaceae</taxon>
        <taxon>Vulcanibacillus</taxon>
    </lineage>
</organism>
<dbReference type="HAMAP" id="MF_00454">
    <property type="entry name" value="FluC"/>
    <property type="match status" value="1"/>
</dbReference>
<comment type="function">
    <text evidence="9 10">Fluoride-specific ion channel. Important for reducing fluoride concentration in the cell, thus reducing its toxicity.</text>
</comment>
<name>A0A1D2YU42_9BACI</name>
<feature type="transmembrane region" description="Helical" evidence="10">
    <location>
        <begin position="61"/>
        <end position="81"/>
    </location>
</feature>
<dbReference type="EMBL" id="MIJF01000029">
    <property type="protein sequence ID" value="OEF99209.1"/>
    <property type="molecule type" value="Genomic_DNA"/>
</dbReference>
<dbReference type="NCBIfam" id="TIGR00494">
    <property type="entry name" value="crcB"/>
    <property type="match status" value="1"/>
</dbReference>
<keyword evidence="10" id="KW-0479">Metal-binding</keyword>
<proteinExistence type="inferred from homology"/>
<keyword evidence="2 10" id="KW-1003">Cell membrane</keyword>
<dbReference type="STRING" id="337097.BHF71_09680"/>
<dbReference type="GO" id="GO:0005886">
    <property type="term" value="C:plasma membrane"/>
    <property type="evidence" value="ECO:0007669"/>
    <property type="project" value="UniProtKB-SubCell"/>
</dbReference>
<keyword evidence="4 10" id="KW-1133">Transmembrane helix</keyword>
<evidence type="ECO:0000313" key="12">
    <source>
        <dbReference type="Proteomes" id="UP000243739"/>
    </source>
</evidence>
<evidence type="ECO:0000256" key="10">
    <source>
        <dbReference type="HAMAP-Rule" id="MF_00454"/>
    </source>
</evidence>
<evidence type="ECO:0000313" key="11">
    <source>
        <dbReference type="EMBL" id="OEF99209.1"/>
    </source>
</evidence>
<evidence type="ECO:0000256" key="8">
    <source>
        <dbReference type="ARBA" id="ARBA00035585"/>
    </source>
</evidence>
<feature type="binding site" evidence="10">
    <location>
        <position position="71"/>
    </location>
    <ligand>
        <name>Na(+)</name>
        <dbReference type="ChEBI" id="CHEBI:29101"/>
        <note>structural</note>
    </ligand>
</feature>
<dbReference type="AlphaFoldDB" id="A0A1D2YU42"/>
<dbReference type="GO" id="GO:0062054">
    <property type="term" value="F:fluoride channel activity"/>
    <property type="evidence" value="ECO:0007669"/>
    <property type="project" value="UniProtKB-UniRule"/>
</dbReference>
<evidence type="ECO:0000256" key="2">
    <source>
        <dbReference type="ARBA" id="ARBA00022475"/>
    </source>
</evidence>
<feature type="transmembrane region" description="Helical" evidence="10">
    <location>
        <begin position="30"/>
        <end position="49"/>
    </location>
</feature>
<evidence type="ECO:0000256" key="6">
    <source>
        <dbReference type="ARBA" id="ARBA00023303"/>
    </source>
</evidence>
<feature type="binding site" evidence="10">
    <location>
        <position position="74"/>
    </location>
    <ligand>
        <name>Na(+)</name>
        <dbReference type="ChEBI" id="CHEBI:29101"/>
        <note>structural</note>
    </ligand>
</feature>
<comment type="activity regulation">
    <text evidence="10">Na(+) is not transported, but it plays an essential structural role and its presence is essential for fluoride channel function.</text>
</comment>
<keyword evidence="6 10" id="KW-0407">Ion channel</keyword>
<accession>A0A1D2YU42</accession>
<evidence type="ECO:0000256" key="4">
    <source>
        <dbReference type="ARBA" id="ARBA00022989"/>
    </source>
</evidence>
<keyword evidence="12" id="KW-1185">Reference proteome</keyword>
<comment type="catalytic activity">
    <reaction evidence="8">
        <text>fluoride(in) = fluoride(out)</text>
        <dbReference type="Rhea" id="RHEA:76159"/>
        <dbReference type="ChEBI" id="CHEBI:17051"/>
    </reaction>
    <physiologicalReaction direction="left-to-right" evidence="8">
        <dbReference type="Rhea" id="RHEA:76160"/>
    </physiologicalReaction>
</comment>
<dbReference type="OrthoDB" id="9815830at2"/>
<reference evidence="11 12" key="1">
    <citation type="submission" date="2016-09" db="EMBL/GenBank/DDBJ databases">
        <title>Draft genome sequence for the type strain of Vulcanibacillus modesticaldus BR, a strictly anaerobic, moderately thermophilic, and nitrate-reducing bacterium from deep sea-hydrothermal vents of the Mid-Atlantic Ridge.</title>
        <authorList>
            <person name="Abin C.A."/>
            <person name="Hollibaugh J.T."/>
        </authorList>
    </citation>
    <scope>NUCLEOTIDE SEQUENCE [LARGE SCALE GENOMIC DNA]</scope>
    <source>
        <strain evidence="11 12">BR</strain>
    </source>
</reference>
<evidence type="ECO:0000256" key="5">
    <source>
        <dbReference type="ARBA" id="ARBA00023136"/>
    </source>
</evidence>
<keyword evidence="3 10" id="KW-0812">Transmembrane</keyword>
<dbReference type="InterPro" id="IPR003691">
    <property type="entry name" value="FluC"/>
</dbReference>
<feature type="transmembrane region" description="Helical" evidence="10">
    <location>
        <begin position="93"/>
        <end position="117"/>
    </location>
</feature>
<evidence type="ECO:0000256" key="7">
    <source>
        <dbReference type="ARBA" id="ARBA00035120"/>
    </source>
</evidence>
<dbReference type="GO" id="GO:0140114">
    <property type="term" value="P:cellular detoxification of fluoride"/>
    <property type="evidence" value="ECO:0007669"/>
    <property type="project" value="UniProtKB-UniRule"/>
</dbReference>
<keyword evidence="10" id="KW-0406">Ion transport</keyword>
<dbReference type="RefSeq" id="WP_069656933.1">
    <property type="nucleotide sequence ID" value="NZ_MIJF01000029.1"/>
</dbReference>
<dbReference type="GO" id="GO:0046872">
    <property type="term" value="F:metal ion binding"/>
    <property type="evidence" value="ECO:0007669"/>
    <property type="project" value="UniProtKB-KW"/>
</dbReference>
<comment type="subcellular location">
    <subcellularLocation>
        <location evidence="1 10">Cell membrane</location>
        <topology evidence="1 10">Multi-pass membrane protein</topology>
    </subcellularLocation>
</comment>